<dbReference type="Proteomes" id="UP000781932">
    <property type="component" value="Unassembled WGS sequence"/>
</dbReference>
<proteinExistence type="predicted"/>
<dbReference type="InterPro" id="IPR027417">
    <property type="entry name" value="P-loop_NTPase"/>
</dbReference>
<name>A0A9P6HXD6_9PEZI</name>
<dbReference type="GeneID" id="62165566"/>
<dbReference type="Gene3D" id="3.40.50.300">
    <property type="entry name" value="P-loop containing nucleotide triphosphate hydrolases"/>
    <property type="match status" value="1"/>
</dbReference>
<dbReference type="OrthoDB" id="4847449at2759"/>
<evidence type="ECO:0000259" key="1">
    <source>
        <dbReference type="PROSITE" id="PS50837"/>
    </source>
</evidence>
<gene>
    <name evidence="2" type="ORF">CkaCkLH20_09777</name>
</gene>
<dbReference type="InterPro" id="IPR007111">
    <property type="entry name" value="NACHT_NTPase"/>
</dbReference>
<organism evidence="2 3">
    <name type="scientific">Colletotrichum karsti</name>
    <dbReference type="NCBI Taxonomy" id="1095194"/>
    <lineage>
        <taxon>Eukaryota</taxon>
        <taxon>Fungi</taxon>
        <taxon>Dikarya</taxon>
        <taxon>Ascomycota</taxon>
        <taxon>Pezizomycotina</taxon>
        <taxon>Sordariomycetes</taxon>
        <taxon>Hypocreomycetidae</taxon>
        <taxon>Glomerellales</taxon>
        <taxon>Glomerellaceae</taxon>
        <taxon>Colletotrichum</taxon>
        <taxon>Colletotrichum boninense species complex</taxon>
    </lineage>
</organism>
<reference evidence="2" key="1">
    <citation type="submission" date="2020-03" db="EMBL/GenBank/DDBJ databases">
        <authorList>
            <person name="He L."/>
        </authorList>
    </citation>
    <scope>NUCLEOTIDE SEQUENCE</scope>
    <source>
        <strain evidence="2">CkLH20</strain>
    </source>
</reference>
<dbReference type="EMBL" id="JAATWM020000036">
    <property type="protein sequence ID" value="KAF9872598.1"/>
    <property type="molecule type" value="Genomic_DNA"/>
</dbReference>
<dbReference type="Pfam" id="PF05729">
    <property type="entry name" value="NACHT"/>
    <property type="match status" value="1"/>
</dbReference>
<dbReference type="Pfam" id="PF20246">
    <property type="entry name" value="DUF6601"/>
    <property type="match status" value="2"/>
</dbReference>
<dbReference type="PANTHER" id="PTHR34414:SF1">
    <property type="entry name" value="SUBTILISIN-LIKE SERINE PROTEASE"/>
    <property type="match status" value="1"/>
</dbReference>
<evidence type="ECO:0000313" key="3">
    <source>
        <dbReference type="Proteomes" id="UP000781932"/>
    </source>
</evidence>
<dbReference type="AlphaFoldDB" id="A0A9P6HXD6"/>
<feature type="domain" description="NACHT" evidence="1">
    <location>
        <begin position="327"/>
        <end position="455"/>
    </location>
</feature>
<reference evidence="2" key="2">
    <citation type="submission" date="2020-11" db="EMBL/GenBank/DDBJ databases">
        <title>Whole genome sequencing of Colletotrichum sp.</title>
        <authorList>
            <person name="Li H."/>
        </authorList>
    </citation>
    <scope>NUCLEOTIDE SEQUENCE</scope>
    <source>
        <strain evidence="2">CkLH20</strain>
    </source>
</reference>
<sequence length="529" mass="60215">MPPRSLHHQRLLNREITITERADLHLVWAGERIFVKPLPRFLLEQSFWEKYLCPHEVPLTSIVHARALGFLFSYAALITHESDFRIAKEMHLLPEEVQWAAWRVAVGQLLGTPLRGYMSRWNQYGSFFHDNFALLASSTVYIAIVLTAMQVGLATEALQDNAAFQSASYGFTVFSIIVNRDSATGYSKDPVAIDTNHAGLNKFSSRENSGFQALEAAINKIRATPLIELADNFLLEKHYTSEKLKIKRLSGQELSMDQCYINLAIVEQVQKNMPSRDEEAKDSALKSSPFSLLARLRVETPAEHVQIQLKDIFSQRKTSGGTEISPRRVLIRGRAGVGKTTLCKKMVHDFVTSGMWRDLFDRVLWVPFRNLKERPASGYNLERLFFDEFFRPQRDKSGKLFAEETSKALMDNRTLFVLDGWDEVDRLANSNSDMSGFLRDLIRQPNVIITSRPSASVPVPDQQPIDLELETIGFNPTQVDEYIEKTHAAADTKKVNEIKTFLQSHELLERFQPGPWKYAGDYVHAISGH</sequence>
<dbReference type="SUPFAM" id="SSF52540">
    <property type="entry name" value="P-loop containing nucleoside triphosphate hydrolases"/>
    <property type="match status" value="1"/>
</dbReference>
<evidence type="ECO:0000313" key="2">
    <source>
        <dbReference type="EMBL" id="KAF9872598.1"/>
    </source>
</evidence>
<comment type="caution">
    <text evidence="2">The sequence shown here is derived from an EMBL/GenBank/DDBJ whole genome shotgun (WGS) entry which is preliminary data.</text>
</comment>
<dbReference type="RefSeq" id="XP_038742059.1">
    <property type="nucleotide sequence ID" value="XM_038892492.1"/>
</dbReference>
<dbReference type="InterPro" id="IPR046536">
    <property type="entry name" value="DUF6601"/>
</dbReference>
<dbReference type="PROSITE" id="PS50837">
    <property type="entry name" value="NACHT"/>
    <property type="match status" value="1"/>
</dbReference>
<accession>A0A9P6HXD6</accession>
<dbReference type="PANTHER" id="PTHR34414">
    <property type="entry name" value="HET DOMAIN-CONTAINING PROTEIN-RELATED"/>
    <property type="match status" value="1"/>
</dbReference>
<keyword evidence="3" id="KW-1185">Reference proteome</keyword>
<protein>
    <submittedName>
        <fullName evidence="2">Peptidase C14</fullName>
    </submittedName>
</protein>